<dbReference type="AlphaFoldDB" id="A0A7K0G1U2"/>
<dbReference type="EMBL" id="WKKH01000031">
    <property type="protein sequence ID" value="MRX77797.1"/>
    <property type="molecule type" value="Genomic_DNA"/>
</dbReference>
<comment type="caution">
    <text evidence="2">The sequence shown here is derived from an EMBL/GenBank/DDBJ whole genome shotgun (WGS) entry which is preliminary data.</text>
</comment>
<dbReference type="Pfam" id="PF02469">
    <property type="entry name" value="Fasciclin"/>
    <property type="match status" value="2"/>
</dbReference>
<dbReference type="PANTHER" id="PTHR10900:SF77">
    <property type="entry name" value="FI19380P1"/>
    <property type="match status" value="1"/>
</dbReference>
<keyword evidence="3" id="KW-1185">Reference proteome</keyword>
<gene>
    <name evidence="2" type="ORF">GJU39_17065</name>
</gene>
<dbReference type="PROSITE" id="PS50213">
    <property type="entry name" value="FAS1"/>
    <property type="match status" value="2"/>
</dbReference>
<dbReference type="Gene3D" id="2.30.180.10">
    <property type="entry name" value="FAS1 domain"/>
    <property type="match status" value="2"/>
</dbReference>
<dbReference type="PROSITE" id="PS51257">
    <property type="entry name" value="PROKAR_LIPOPROTEIN"/>
    <property type="match status" value="1"/>
</dbReference>
<organism evidence="2 3">
    <name type="scientific">Pedobacter petrophilus</name>
    <dbReference type="NCBI Taxonomy" id="1908241"/>
    <lineage>
        <taxon>Bacteria</taxon>
        <taxon>Pseudomonadati</taxon>
        <taxon>Bacteroidota</taxon>
        <taxon>Sphingobacteriia</taxon>
        <taxon>Sphingobacteriales</taxon>
        <taxon>Sphingobacteriaceae</taxon>
        <taxon>Pedobacter</taxon>
    </lineage>
</organism>
<proteinExistence type="predicted"/>
<dbReference type="RefSeq" id="WP_154282211.1">
    <property type="nucleotide sequence ID" value="NZ_JBHUJQ010000001.1"/>
</dbReference>
<reference evidence="2 3" key="1">
    <citation type="submission" date="2019-11" db="EMBL/GenBank/DDBJ databases">
        <title>Pedobacter petrophilus genome.</title>
        <authorList>
            <person name="Feldbauer M.J."/>
            <person name="Newman J.D."/>
        </authorList>
    </citation>
    <scope>NUCLEOTIDE SEQUENCE [LARGE SCALE GENOMIC DNA]</scope>
    <source>
        <strain evidence="2 3">LMG 29686</strain>
    </source>
</reference>
<dbReference type="InterPro" id="IPR036378">
    <property type="entry name" value="FAS1_dom_sf"/>
</dbReference>
<evidence type="ECO:0000313" key="2">
    <source>
        <dbReference type="EMBL" id="MRX77797.1"/>
    </source>
</evidence>
<dbReference type="InterPro" id="IPR050904">
    <property type="entry name" value="Adhesion/Biosynth-related"/>
</dbReference>
<dbReference type="PANTHER" id="PTHR10900">
    <property type="entry name" value="PERIOSTIN-RELATED"/>
    <property type="match status" value="1"/>
</dbReference>
<protein>
    <recommendedName>
        <fullName evidence="1">FAS1 domain-containing protein</fullName>
    </recommendedName>
</protein>
<dbReference type="SMART" id="SM00554">
    <property type="entry name" value="FAS1"/>
    <property type="match status" value="2"/>
</dbReference>
<sequence>MSKILPKFLIVILTFLVFLSSCRKKEFDEFYGRPENLGEPIYQQLQAKGNFIQFLSCVDKANYKETLSTAGSWTVFAPTDEAFKTYMQENGLTEIPTDLATRIVRFSMIYDGEKTERLSDFFSVKGFVKNTGFRRRTVYYDFVYDDKDLNGNPIKAIATNRNGVYFPGDFNNKSVTYFLSPFMGFAGLSATDYNFFYPNIPFNGSNIGPARLLSDQQNIIAENGVIHVIDRVLTPPLNIDQYINSKPDYSVFKNLLDKFVTFGINAEISHRYEVLTGKAGNVYVKSYSTLLGFSPNNENYLKVDANDAQQSSYSILAPTNGAVETYAKNVLLKYWRKRGVTTLNELYVVAPDVIRDYVNSHLYTSTVWPSKFALTQNFLGDLTKQTTADVIDRQVLSNGFFYGTNKSQDASVFSTVYGNVNLDPDFNIMKQALLYFNLSIPLKIPSIRYLVIPIPDATLRKMGFTYDPFFVSQPIRGDLTAFRRILQTHIIPLGNRPIPNFTSGAGILEASNGEYIKYDRGRLLSAGTQDSVAVAKQTIPVDSVSTTPVNGAVVYGKEALTYTVLPVGKHIEKYGNVPAAPYYNFFQYLFNSFIYNKTTGAITGLTDGVNYTVFVPTNAAIVAAVRAGLLPGNPATGVPNFTATDGISVTLVNKFIQYHIINKATVVSDGEKIGQFESLLKDDNGDAAKINVSINTVNSLQLRDVTGATVNVLLGANDRSNVLSNRTVIHQINTYLKYQF</sequence>
<dbReference type="InterPro" id="IPR000782">
    <property type="entry name" value="FAS1_domain"/>
</dbReference>
<accession>A0A7K0G1U2</accession>
<evidence type="ECO:0000259" key="1">
    <source>
        <dbReference type="PROSITE" id="PS50213"/>
    </source>
</evidence>
<dbReference type="Proteomes" id="UP000487757">
    <property type="component" value="Unassembled WGS sequence"/>
</dbReference>
<dbReference type="GO" id="GO:0005615">
    <property type="term" value="C:extracellular space"/>
    <property type="evidence" value="ECO:0007669"/>
    <property type="project" value="TreeGrafter"/>
</dbReference>
<dbReference type="OrthoDB" id="659398at2"/>
<name>A0A7K0G1U2_9SPHI</name>
<dbReference type="SUPFAM" id="SSF82153">
    <property type="entry name" value="FAS1 domain"/>
    <property type="match status" value="3"/>
</dbReference>
<feature type="domain" description="FAS1" evidence="1">
    <location>
        <begin position="570"/>
        <end position="736"/>
    </location>
</feature>
<feature type="domain" description="FAS1" evidence="1">
    <location>
        <begin position="38"/>
        <end position="233"/>
    </location>
</feature>
<evidence type="ECO:0000313" key="3">
    <source>
        <dbReference type="Proteomes" id="UP000487757"/>
    </source>
</evidence>